<name>A0A6A6HA70_VIRVR</name>
<dbReference type="Proteomes" id="UP000800092">
    <property type="component" value="Unassembled WGS sequence"/>
</dbReference>
<dbReference type="SUPFAM" id="SSF47370">
    <property type="entry name" value="Bromodomain"/>
    <property type="match status" value="1"/>
</dbReference>
<feature type="compositionally biased region" description="Acidic residues" evidence="9">
    <location>
        <begin position="90"/>
        <end position="103"/>
    </location>
</feature>
<dbReference type="PROSITE" id="PS50014">
    <property type="entry name" value="BROMODOMAIN_2"/>
    <property type="match status" value="1"/>
</dbReference>
<dbReference type="GO" id="GO:0046695">
    <property type="term" value="C:SLIK (SAGA-like) complex"/>
    <property type="evidence" value="ECO:0007669"/>
    <property type="project" value="InterPro"/>
</dbReference>
<dbReference type="EMBL" id="ML991796">
    <property type="protein sequence ID" value="KAF2234749.1"/>
    <property type="molecule type" value="Genomic_DNA"/>
</dbReference>
<dbReference type="InterPro" id="IPR001487">
    <property type="entry name" value="Bromodomain"/>
</dbReference>
<comment type="subcellular location">
    <subcellularLocation>
        <location evidence="1">Nucleus</location>
    </subcellularLocation>
</comment>
<dbReference type="Pfam" id="PF00439">
    <property type="entry name" value="Bromodomain"/>
    <property type="match status" value="1"/>
</dbReference>
<feature type="region of interest" description="Disordered" evidence="9">
    <location>
        <begin position="394"/>
        <end position="538"/>
    </location>
</feature>
<keyword evidence="4 8" id="KW-0103">Bromodomain</keyword>
<evidence type="ECO:0000259" key="10">
    <source>
        <dbReference type="PROSITE" id="PS50014"/>
    </source>
</evidence>
<evidence type="ECO:0000313" key="12">
    <source>
        <dbReference type="Proteomes" id="UP000800092"/>
    </source>
</evidence>
<evidence type="ECO:0000256" key="9">
    <source>
        <dbReference type="SAM" id="MobiDB-lite"/>
    </source>
</evidence>
<dbReference type="Pfam" id="PF07524">
    <property type="entry name" value="Bromo_TP"/>
    <property type="match status" value="1"/>
</dbReference>
<dbReference type="InterPro" id="IPR009072">
    <property type="entry name" value="Histone-fold"/>
</dbReference>
<dbReference type="InterPro" id="IPR018359">
    <property type="entry name" value="Bromodomain_CS"/>
</dbReference>
<evidence type="ECO:0000313" key="11">
    <source>
        <dbReference type="EMBL" id="KAF2234749.1"/>
    </source>
</evidence>
<dbReference type="FunFam" id="1.10.20.10:FF:000072">
    <property type="entry name" value="Transcriptional activator spt7"/>
    <property type="match status" value="1"/>
</dbReference>
<organism evidence="11 12">
    <name type="scientific">Viridothelium virens</name>
    <name type="common">Speckled blister lichen</name>
    <name type="synonym">Trypethelium virens</name>
    <dbReference type="NCBI Taxonomy" id="1048519"/>
    <lineage>
        <taxon>Eukaryota</taxon>
        <taxon>Fungi</taxon>
        <taxon>Dikarya</taxon>
        <taxon>Ascomycota</taxon>
        <taxon>Pezizomycotina</taxon>
        <taxon>Dothideomycetes</taxon>
        <taxon>Dothideomycetes incertae sedis</taxon>
        <taxon>Trypetheliales</taxon>
        <taxon>Trypetheliaceae</taxon>
        <taxon>Viridothelium</taxon>
    </lineage>
</organism>
<protein>
    <recommendedName>
        <fullName evidence="7">SAGA complex subunit Spt7</fullName>
    </recommendedName>
</protein>
<keyword evidence="6" id="KW-0539">Nucleus</keyword>
<feature type="region of interest" description="Disordered" evidence="9">
    <location>
        <begin position="987"/>
        <end position="1108"/>
    </location>
</feature>
<evidence type="ECO:0000256" key="5">
    <source>
        <dbReference type="ARBA" id="ARBA00023163"/>
    </source>
</evidence>
<keyword evidence="5" id="KW-0804">Transcription</keyword>
<dbReference type="GO" id="GO:0005634">
    <property type="term" value="C:nucleus"/>
    <property type="evidence" value="ECO:0007669"/>
    <property type="project" value="UniProtKB-SubCell"/>
</dbReference>
<dbReference type="SMART" id="SM00297">
    <property type="entry name" value="BROMO"/>
    <property type="match status" value="1"/>
</dbReference>
<dbReference type="InterPro" id="IPR006565">
    <property type="entry name" value="BTP"/>
</dbReference>
<dbReference type="PROSITE" id="PS00633">
    <property type="entry name" value="BROMODOMAIN_1"/>
    <property type="match status" value="1"/>
</dbReference>
<feature type="region of interest" description="Disordered" evidence="9">
    <location>
        <begin position="588"/>
        <end position="615"/>
    </location>
</feature>
<dbReference type="Gene3D" id="1.10.20.10">
    <property type="entry name" value="Histone, subunit A"/>
    <property type="match status" value="1"/>
</dbReference>
<dbReference type="AlphaFoldDB" id="A0A6A6HA70"/>
<feature type="compositionally biased region" description="Basic and acidic residues" evidence="9">
    <location>
        <begin position="596"/>
        <end position="606"/>
    </location>
</feature>
<dbReference type="CDD" id="cd22927">
    <property type="entry name" value="HFD_SPT7"/>
    <property type="match status" value="1"/>
</dbReference>
<dbReference type="GO" id="GO:0006325">
    <property type="term" value="P:chromatin organization"/>
    <property type="evidence" value="ECO:0007669"/>
    <property type="project" value="UniProtKB-ARBA"/>
</dbReference>
<evidence type="ECO:0000256" key="7">
    <source>
        <dbReference type="ARBA" id="ARBA00093633"/>
    </source>
</evidence>
<feature type="compositionally biased region" description="Polar residues" evidence="9">
    <location>
        <begin position="104"/>
        <end position="121"/>
    </location>
</feature>
<dbReference type="GO" id="GO:0006357">
    <property type="term" value="P:regulation of transcription by RNA polymerase II"/>
    <property type="evidence" value="ECO:0007669"/>
    <property type="project" value="UniProtKB-ARBA"/>
</dbReference>
<keyword evidence="3" id="KW-0805">Transcription regulation</keyword>
<dbReference type="GO" id="GO:0000124">
    <property type="term" value="C:SAGA complex"/>
    <property type="evidence" value="ECO:0007669"/>
    <property type="project" value="InterPro"/>
</dbReference>
<feature type="region of interest" description="Disordered" evidence="9">
    <location>
        <begin position="1"/>
        <end position="26"/>
    </location>
</feature>
<feature type="compositionally biased region" description="Basic and acidic residues" evidence="9">
    <location>
        <begin position="1082"/>
        <end position="1094"/>
    </location>
</feature>
<accession>A0A6A6HA70</accession>
<proteinExistence type="predicted"/>
<gene>
    <name evidence="11" type="ORF">EV356DRAFT_446047</name>
</gene>
<dbReference type="OrthoDB" id="21449at2759"/>
<dbReference type="Gene3D" id="1.20.920.10">
    <property type="entry name" value="Bromodomain-like"/>
    <property type="match status" value="1"/>
</dbReference>
<evidence type="ECO:0000256" key="1">
    <source>
        <dbReference type="ARBA" id="ARBA00004123"/>
    </source>
</evidence>
<reference evidence="11" key="1">
    <citation type="journal article" date="2020" name="Stud. Mycol.">
        <title>101 Dothideomycetes genomes: a test case for predicting lifestyles and emergence of pathogens.</title>
        <authorList>
            <person name="Haridas S."/>
            <person name="Albert R."/>
            <person name="Binder M."/>
            <person name="Bloem J."/>
            <person name="Labutti K."/>
            <person name="Salamov A."/>
            <person name="Andreopoulos B."/>
            <person name="Baker S."/>
            <person name="Barry K."/>
            <person name="Bills G."/>
            <person name="Bluhm B."/>
            <person name="Cannon C."/>
            <person name="Castanera R."/>
            <person name="Culley D."/>
            <person name="Daum C."/>
            <person name="Ezra D."/>
            <person name="Gonzalez J."/>
            <person name="Henrissat B."/>
            <person name="Kuo A."/>
            <person name="Liang C."/>
            <person name="Lipzen A."/>
            <person name="Lutzoni F."/>
            <person name="Magnuson J."/>
            <person name="Mondo S."/>
            <person name="Nolan M."/>
            <person name="Ohm R."/>
            <person name="Pangilinan J."/>
            <person name="Park H.-J."/>
            <person name="Ramirez L."/>
            <person name="Alfaro M."/>
            <person name="Sun H."/>
            <person name="Tritt A."/>
            <person name="Yoshinaga Y."/>
            <person name="Zwiers L.-H."/>
            <person name="Turgeon B."/>
            <person name="Goodwin S."/>
            <person name="Spatafora J."/>
            <person name="Crous P."/>
            <person name="Grigoriev I."/>
        </authorList>
    </citation>
    <scope>NUCLEOTIDE SEQUENCE</scope>
    <source>
        <strain evidence="11">Tuck. ex Michener</strain>
    </source>
</reference>
<evidence type="ECO:0000256" key="8">
    <source>
        <dbReference type="PROSITE-ProRule" id="PRU00035"/>
    </source>
</evidence>
<feature type="domain" description="Bromo" evidence="10">
    <location>
        <begin position="291"/>
        <end position="361"/>
    </location>
</feature>
<dbReference type="CDD" id="cd05510">
    <property type="entry name" value="Bromo_SPT7_like"/>
    <property type="match status" value="1"/>
</dbReference>
<feature type="compositionally biased region" description="Basic and acidic residues" evidence="9">
    <location>
        <begin position="147"/>
        <end position="163"/>
    </location>
</feature>
<keyword evidence="12" id="KW-1185">Reference proteome</keyword>
<dbReference type="PRINTS" id="PR00503">
    <property type="entry name" value="BROMODOMAIN"/>
</dbReference>
<evidence type="ECO:0000256" key="6">
    <source>
        <dbReference type="ARBA" id="ARBA00023242"/>
    </source>
</evidence>
<evidence type="ECO:0000256" key="4">
    <source>
        <dbReference type="ARBA" id="ARBA00023117"/>
    </source>
</evidence>
<dbReference type="GO" id="GO:0005198">
    <property type="term" value="F:structural molecule activity"/>
    <property type="evidence" value="ECO:0007669"/>
    <property type="project" value="TreeGrafter"/>
</dbReference>
<dbReference type="PANTHER" id="PTHR47343:SF1">
    <property type="entry name" value="TRANSCRIPTIONAL ACTIVATOR SPT7"/>
    <property type="match status" value="1"/>
</dbReference>
<feature type="compositionally biased region" description="Polar residues" evidence="9">
    <location>
        <begin position="1036"/>
        <end position="1058"/>
    </location>
</feature>
<evidence type="ECO:0000256" key="3">
    <source>
        <dbReference type="ARBA" id="ARBA00023015"/>
    </source>
</evidence>
<dbReference type="GO" id="GO:0046982">
    <property type="term" value="F:protein heterodimerization activity"/>
    <property type="evidence" value="ECO:0007669"/>
    <property type="project" value="InterPro"/>
</dbReference>
<sequence length="1108" mass="121465">MTGDRLSAHPPSTHSTDPDAAPEDDPTFLLFKSRLKIAEDKLSALLEAGIDDTDGQAANKDGPSAPAESTPAPAEEQNRGVKRPVRFIDENYDDDDDEEEEDVNNVSPLKSKSSAPNNINSLHGPPGSPMPKKPRLDNQPSIASSSEDVRKKLEEEKKAAEENAKRSFHKYIYTLESDRDAMVEQQKLDELDRQVENEMSGQNGGSASIVAGNRPQQGTLGSTNLGASSLTLKHLIATIDAKRDQVHASDAQLRNLISEVRKKSSKWASEERIGQGELYEAAEKVLMELKAMTEYAAPFLQKVNKRDAPDYYSVIKHPMDIGTMIKKLKSLSYKSKKEFVDDLNLIWANCLKYNADPNHYLRKKAVHMRKETEKLTPLIPDIVIRDRAEVEAEERRLQHGEADLDGAEDSEDEEPIMASRGRKAPKKGANTARKAPAADTDGSPAPDIKPPGSAPHGSGSLSNLKNEFLRADSDVPLDGSQNGFLTPPPPGSATPLGPNGVLGSGAPGSQIDPTEADGIASTMSGLPPIEDPDQDDQDFQTWKQVTKKDRAHVAAERHRLFQGGQLNLEAPALLRSKAGMRRFMRQQMNAQGEQSEPEHESEKYGNDGEGAAPGATLAEGMEGEEETLLPDYYDPVNAIPELNERTKWAEDSEGLVIPQSDETLRLFPEGQFTSPDGSLTRKMEANMRQMQETRKVVAKIGVVKQMQLQAQTYHNQFQKYDPEPFVEADIKTTVVSDDGPIMSESVCKAALQRSVGKVCYHAGFEEFQPSALDALTEMTSNYVTNLVKTLGVYTEQPKVPVSQDQGVSAGKKTDWKPRFSAEESILHTLHQNGLDLESLESYCKEDVDRLASKLGVMHDRMKSHLADLLRPALADNAGADGAGAFNDGSQQFYGGDFAEDIGEDFFGFKELGLDQELGLESLSVPFHLLQNRMHNAYQAQNTNAATNTGVVFEEPPKWAPITRDNVDQQIGLVKAWFQERLAKNDDQPLVEDEELPSKQRFPKPRLPPSGKISSPRKRPIKEQQASAKKKRKAEETNGNTAQVNGVVNGEGTSVNDGTKSPGRPIKKLKLEMPGTKDASAYGDRDGEKDAEKEPGSAVGMMSPESIGA</sequence>
<feature type="compositionally biased region" description="Low complexity" evidence="9">
    <location>
        <begin position="63"/>
        <end position="75"/>
    </location>
</feature>
<evidence type="ECO:0000256" key="2">
    <source>
        <dbReference type="ARBA" id="ARBA00022553"/>
    </source>
</evidence>
<dbReference type="FunFam" id="1.20.920.10:FF:000032">
    <property type="entry name" value="Transcriptional activator spt7"/>
    <property type="match status" value="1"/>
</dbReference>
<keyword evidence="2" id="KW-0597">Phosphoprotein</keyword>
<feature type="region of interest" description="Disordered" evidence="9">
    <location>
        <begin position="48"/>
        <end position="163"/>
    </location>
</feature>
<dbReference type="InterPro" id="IPR036427">
    <property type="entry name" value="Bromodomain-like_sf"/>
</dbReference>
<dbReference type="PANTHER" id="PTHR47343">
    <property type="entry name" value="TRANSCRIPTIONAL ACTIVATOR SPT7"/>
    <property type="match status" value="1"/>
</dbReference>
<feature type="compositionally biased region" description="Acidic residues" evidence="9">
    <location>
        <begin position="403"/>
        <end position="415"/>
    </location>
</feature>
<dbReference type="InterPro" id="IPR037782">
    <property type="entry name" value="Spt7"/>
</dbReference>